<dbReference type="Pfam" id="PF13639">
    <property type="entry name" value="zf-RING_2"/>
    <property type="match status" value="1"/>
</dbReference>
<dbReference type="EMBL" id="KV425561">
    <property type="protein sequence ID" value="KZT27535.1"/>
    <property type="molecule type" value="Genomic_DNA"/>
</dbReference>
<keyword evidence="2 4" id="KW-0863">Zinc-finger</keyword>
<dbReference type="OrthoDB" id="8062037at2759"/>
<dbReference type="PANTHER" id="PTHR15710:SF243">
    <property type="entry name" value="E3 UBIQUITIN-PROTEIN LIGASE PRAJA-2 ISOFORM X1"/>
    <property type="match status" value="1"/>
</dbReference>
<dbReference type="AlphaFoldDB" id="A0A165U2A6"/>
<dbReference type="SUPFAM" id="SSF57850">
    <property type="entry name" value="RING/U-box"/>
    <property type="match status" value="1"/>
</dbReference>
<evidence type="ECO:0000256" key="1">
    <source>
        <dbReference type="ARBA" id="ARBA00022723"/>
    </source>
</evidence>
<dbReference type="STRING" id="1314782.A0A165U2A6"/>
<gene>
    <name evidence="7" type="ORF">NEOLEDRAFT_1240111</name>
</gene>
<accession>A0A165U2A6</accession>
<dbReference type="InterPro" id="IPR001841">
    <property type="entry name" value="Znf_RING"/>
</dbReference>
<evidence type="ECO:0000259" key="6">
    <source>
        <dbReference type="PROSITE" id="PS50089"/>
    </source>
</evidence>
<dbReference type="InParanoid" id="A0A165U2A6"/>
<dbReference type="InterPro" id="IPR013083">
    <property type="entry name" value="Znf_RING/FYVE/PHD"/>
</dbReference>
<proteinExistence type="predicted"/>
<reference evidence="7 8" key="1">
    <citation type="journal article" date="2016" name="Mol. Biol. Evol.">
        <title>Comparative Genomics of Early-Diverging Mushroom-Forming Fungi Provides Insights into the Origins of Lignocellulose Decay Capabilities.</title>
        <authorList>
            <person name="Nagy L.G."/>
            <person name="Riley R."/>
            <person name="Tritt A."/>
            <person name="Adam C."/>
            <person name="Daum C."/>
            <person name="Floudas D."/>
            <person name="Sun H."/>
            <person name="Yadav J.S."/>
            <person name="Pangilinan J."/>
            <person name="Larsson K.H."/>
            <person name="Matsuura K."/>
            <person name="Barry K."/>
            <person name="Labutti K."/>
            <person name="Kuo R."/>
            <person name="Ohm R.A."/>
            <person name="Bhattacharya S.S."/>
            <person name="Shirouzu T."/>
            <person name="Yoshinaga Y."/>
            <person name="Martin F.M."/>
            <person name="Grigoriev I.V."/>
            <person name="Hibbett D.S."/>
        </authorList>
    </citation>
    <scope>NUCLEOTIDE SEQUENCE [LARGE SCALE GENOMIC DNA]</scope>
    <source>
        <strain evidence="7 8">HHB14362 ss-1</strain>
    </source>
</reference>
<feature type="compositionally biased region" description="Low complexity" evidence="5">
    <location>
        <begin position="311"/>
        <end position="320"/>
    </location>
</feature>
<name>A0A165U2A6_9AGAM</name>
<evidence type="ECO:0000313" key="8">
    <source>
        <dbReference type="Proteomes" id="UP000076761"/>
    </source>
</evidence>
<evidence type="ECO:0000256" key="2">
    <source>
        <dbReference type="ARBA" id="ARBA00022771"/>
    </source>
</evidence>
<dbReference type="GO" id="GO:0008270">
    <property type="term" value="F:zinc ion binding"/>
    <property type="evidence" value="ECO:0007669"/>
    <property type="project" value="UniProtKB-KW"/>
</dbReference>
<dbReference type="GO" id="GO:0016567">
    <property type="term" value="P:protein ubiquitination"/>
    <property type="evidence" value="ECO:0007669"/>
    <property type="project" value="TreeGrafter"/>
</dbReference>
<protein>
    <recommendedName>
        <fullName evidence="6">RING-type domain-containing protein</fullName>
    </recommendedName>
</protein>
<evidence type="ECO:0000256" key="5">
    <source>
        <dbReference type="SAM" id="MobiDB-lite"/>
    </source>
</evidence>
<keyword evidence="1" id="KW-0479">Metal-binding</keyword>
<feature type="compositionally biased region" description="Basic and acidic residues" evidence="5">
    <location>
        <begin position="124"/>
        <end position="134"/>
    </location>
</feature>
<feature type="domain" description="RING-type" evidence="6">
    <location>
        <begin position="253"/>
        <end position="300"/>
    </location>
</feature>
<dbReference type="PANTHER" id="PTHR15710">
    <property type="entry name" value="E3 UBIQUITIN-PROTEIN LIGASE PRAJA"/>
    <property type="match status" value="1"/>
</dbReference>
<feature type="compositionally biased region" description="Gly residues" evidence="5">
    <location>
        <begin position="338"/>
        <end position="351"/>
    </location>
</feature>
<evidence type="ECO:0000313" key="7">
    <source>
        <dbReference type="EMBL" id="KZT27535.1"/>
    </source>
</evidence>
<sequence>MSSREPMWYCHECHAEMRPIMAPDPRCASCHGTFVEKIENPQDDPREFAMHGPGGDDVPELDQFVMGLHQLLAHPRPRSPTPRPSSPGTSPTRSGVRIELSRSRPGAGLSTFIIGGPNTLGRAPGDRDRDRDGPHLPGSPMFMRRNSGDRDPDNAIAGNVMMQYLISMLSQRPGQRGGDPLGGFGGLFGPSFGDMDGGRWGDYVFSQDALDQIMTQLMENSNAHRPVPAPEDVVNKLPREILEIGSPLLEKDCAVCKEQFKLGTEDPDEQVVVTLPCKHPFHEPCIMPWLKSSGTCPVCRYQLVAQPSQEHGPGSPPHTGGSSGRPGSPPNNRSRSPGAGGSGGGGGGGGLLSSLLSHLGGGGGSSGQSRSQSNANNNRDRDSEHLPGSWSEPVD</sequence>
<keyword evidence="3" id="KW-0862">Zinc</keyword>
<keyword evidence="8" id="KW-1185">Reference proteome</keyword>
<dbReference type="GO" id="GO:0061630">
    <property type="term" value="F:ubiquitin protein ligase activity"/>
    <property type="evidence" value="ECO:0007669"/>
    <property type="project" value="TreeGrafter"/>
</dbReference>
<dbReference type="Gene3D" id="3.30.40.10">
    <property type="entry name" value="Zinc/RING finger domain, C3HC4 (zinc finger)"/>
    <property type="match status" value="1"/>
</dbReference>
<dbReference type="GO" id="GO:0005737">
    <property type="term" value="C:cytoplasm"/>
    <property type="evidence" value="ECO:0007669"/>
    <property type="project" value="TreeGrafter"/>
</dbReference>
<evidence type="ECO:0000256" key="4">
    <source>
        <dbReference type="PROSITE-ProRule" id="PRU00175"/>
    </source>
</evidence>
<dbReference type="PROSITE" id="PS50089">
    <property type="entry name" value="ZF_RING_2"/>
    <property type="match status" value="1"/>
</dbReference>
<dbReference type="Proteomes" id="UP000076761">
    <property type="component" value="Unassembled WGS sequence"/>
</dbReference>
<organism evidence="7 8">
    <name type="scientific">Neolentinus lepideus HHB14362 ss-1</name>
    <dbReference type="NCBI Taxonomy" id="1314782"/>
    <lineage>
        <taxon>Eukaryota</taxon>
        <taxon>Fungi</taxon>
        <taxon>Dikarya</taxon>
        <taxon>Basidiomycota</taxon>
        <taxon>Agaricomycotina</taxon>
        <taxon>Agaricomycetes</taxon>
        <taxon>Gloeophyllales</taxon>
        <taxon>Gloeophyllaceae</taxon>
        <taxon>Neolentinus</taxon>
    </lineage>
</organism>
<dbReference type="SMART" id="SM00184">
    <property type="entry name" value="RING"/>
    <property type="match status" value="1"/>
</dbReference>
<feature type="compositionally biased region" description="Low complexity" evidence="5">
    <location>
        <begin position="86"/>
        <end position="95"/>
    </location>
</feature>
<feature type="region of interest" description="Disordered" evidence="5">
    <location>
        <begin position="74"/>
        <end position="153"/>
    </location>
</feature>
<evidence type="ECO:0000256" key="3">
    <source>
        <dbReference type="ARBA" id="ARBA00022833"/>
    </source>
</evidence>
<feature type="region of interest" description="Disordered" evidence="5">
    <location>
        <begin position="307"/>
        <end position="395"/>
    </location>
</feature>